<dbReference type="EC" id="2.7.11.1" evidence="3"/>
<evidence type="ECO:0000256" key="3">
    <source>
        <dbReference type="ARBA" id="ARBA00012513"/>
    </source>
</evidence>
<dbReference type="PROSITE" id="PS00018">
    <property type="entry name" value="EF_HAND_1"/>
    <property type="match status" value="2"/>
</dbReference>
<dbReference type="Pfam" id="PF13499">
    <property type="entry name" value="EF-hand_7"/>
    <property type="match status" value="2"/>
</dbReference>
<evidence type="ECO:0000256" key="9">
    <source>
        <dbReference type="ARBA" id="ARBA00047899"/>
    </source>
</evidence>
<dbReference type="Proteomes" id="UP000507163">
    <property type="component" value="Chromosome 9"/>
</dbReference>
<dbReference type="OrthoDB" id="26525at2759"/>
<dbReference type="InterPro" id="IPR050230">
    <property type="entry name" value="CALM/Myosin/TropC-like"/>
</dbReference>
<dbReference type="GO" id="GO:0004674">
    <property type="term" value="F:protein serine/threonine kinase activity"/>
    <property type="evidence" value="ECO:0007669"/>
    <property type="project" value="UniProtKB-EC"/>
</dbReference>
<dbReference type="AlphaFoldDB" id="A0A077XEC4"/>
<dbReference type="Proteomes" id="UP000195489">
    <property type="component" value="Chromosome 9"/>
</dbReference>
<protein>
    <recommendedName>
        <fullName evidence="3">non-specific serine/threonine protein kinase</fullName>
        <ecNumber evidence="3">2.7.11.1</ecNumber>
    </recommendedName>
</protein>
<dbReference type="InterPro" id="IPR002048">
    <property type="entry name" value="EF_hand_dom"/>
</dbReference>
<keyword evidence="4" id="KW-0963">Cytoplasm</keyword>
<comment type="catalytic activity">
    <reaction evidence="9">
        <text>L-threonyl-[protein] + ATP = O-phospho-L-threonyl-[protein] + ADP + H(+)</text>
        <dbReference type="Rhea" id="RHEA:46608"/>
        <dbReference type="Rhea" id="RHEA-COMP:11060"/>
        <dbReference type="Rhea" id="RHEA-COMP:11605"/>
        <dbReference type="ChEBI" id="CHEBI:15378"/>
        <dbReference type="ChEBI" id="CHEBI:30013"/>
        <dbReference type="ChEBI" id="CHEBI:30616"/>
        <dbReference type="ChEBI" id="CHEBI:61977"/>
        <dbReference type="ChEBI" id="CHEBI:456216"/>
        <dbReference type="EC" id="2.7.11.1"/>
    </reaction>
</comment>
<dbReference type="RefSeq" id="XP_016655280.1">
    <property type="nucleotide sequence ID" value="XM_016798017.1"/>
</dbReference>
<dbReference type="CDD" id="cd00051">
    <property type="entry name" value="EFh"/>
    <property type="match status" value="1"/>
</dbReference>
<comment type="catalytic activity">
    <reaction evidence="10">
        <text>L-seryl-[protein] + ATP = O-phospho-L-seryl-[protein] + ADP + H(+)</text>
        <dbReference type="Rhea" id="RHEA:17989"/>
        <dbReference type="Rhea" id="RHEA-COMP:9863"/>
        <dbReference type="Rhea" id="RHEA-COMP:11604"/>
        <dbReference type="ChEBI" id="CHEBI:15378"/>
        <dbReference type="ChEBI" id="CHEBI:29999"/>
        <dbReference type="ChEBI" id="CHEBI:30616"/>
        <dbReference type="ChEBI" id="CHEBI:83421"/>
        <dbReference type="ChEBI" id="CHEBI:456216"/>
        <dbReference type="EC" id="2.7.11.1"/>
    </reaction>
</comment>
<comment type="similarity">
    <text evidence="2">Belongs to the centrin family.</text>
</comment>
<dbReference type="GeneID" id="3493876"/>
<evidence type="ECO:0000256" key="5">
    <source>
        <dbReference type="ARBA" id="ARBA00022723"/>
    </source>
</evidence>
<proteinExistence type="inferred from homology"/>
<sequence length="169" mass="19788">MIVEGKIETEINEDIEKEIYECFSLFDTSKSGYIDIREFYFALRSLGLNFKKEQVKKLFLEIKNNIDDKLNFDEFFDIASKHINTRYNEEEIDNMFSLFDPNDTGKITLSSLKAACDDIGEPIEESELKRMIDYADKNNDKSIDKSEFKNLVLSIWKNALLSDLDSEYE</sequence>
<dbReference type="FunFam" id="1.10.238.10:FF:000362">
    <property type="entry name" value="Centrin-4"/>
    <property type="match status" value="1"/>
</dbReference>
<name>A0A077XEC4_PLACU</name>
<reference evidence="14" key="3">
    <citation type="submission" date="2019-05" db="EMBL/GenBank/DDBJ databases">
        <authorList>
            <consortium name="Pathogen Informatics"/>
        </authorList>
    </citation>
    <scope>NUCLEOTIDE SEQUENCE</scope>
    <source>
        <strain evidence="12 17">AJ</strain>
        <strain evidence="14">AS</strain>
        <strain evidence="13 16">CB</strain>
    </source>
</reference>
<reference evidence="14 15" key="1">
    <citation type="journal article" date="2014" name="BMC Biol.">
        <title>A comprehensive evaluation of rodent malaria parasite genomes and gene expression.</title>
        <authorList>
            <person name="Otto T.D."/>
            <person name="Bohme U."/>
            <person name="Jackson A.P."/>
            <person name="Hunt M."/>
            <person name="Franke-Fayard B."/>
            <person name="Hoeijmakers W.A."/>
            <person name="Religa A.A."/>
            <person name="Robertson L."/>
            <person name="Sanders M."/>
            <person name="Ogun S.A."/>
            <person name="Cunningham D."/>
            <person name="Erhart A."/>
            <person name="Billker O."/>
            <person name="Khan S.M."/>
            <person name="Stunnenberg H.G."/>
            <person name="Langhorne J."/>
            <person name="Holder A.A."/>
            <person name="Waters A.P."/>
            <person name="Newbold C.I."/>
            <person name="Pain A."/>
            <person name="Berriman M."/>
            <person name="Janse C.J."/>
        </authorList>
    </citation>
    <scope>NUCLEOTIDE SEQUENCE [LARGE SCALE GENOMIC DNA]</scope>
    <source>
        <strain evidence="14 15">AS</strain>
    </source>
</reference>
<dbReference type="Gene3D" id="1.10.238.10">
    <property type="entry name" value="EF-hand"/>
    <property type="match status" value="2"/>
</dbReference>
<organism evidence="14 15">
    <name type="scientific">Plasmodium chabaudi chabaudi</name>
    <dbReference type="NCBI Taxonomy" id="31271"/>
    <lineage>
        <taxon>Eukaryota</taxon>
        <taxon>Sar</taxon>
        <taxon>Alveolata</taxon>
        <taxon>Apicomplexa</taxon>
        <taxon>Aconoidasida</taxon>
        <taxon>Haemosporida</taxon>
        <taxon>Plasmodiidae</taxon>
        <taxon>Plasmodium</taxon>
        <taxon>Plasmodium (Vinckeia)</taxon>
    </lineage>
</organism>
<evidence type="ECO:0000313" key="17">
    <source>
        <dbReference type="Proteomes" id="UP000507163"/>
    </source>
</evidence>
<evidence type="ECO:0000256" key="1">
    <source>
        <dbReference type="ARBA" id="ARBA00004245"/>
    </source>
</evidence>
<gene>
    <name evidence="12" type="primary">CEN4</name>
    <name evidence="12" type="ORF">PCHAJ_000183200</name>
    <name evidence="14" type="ORF">PCHAS_0902900</name>
    <name evidence="13" type="ORF">PCHCB_000184100</name>
</gene>
<evidence type="ECO:0000256" key="4">
    <source>
        <dbReference type="ARBA" id="ARBA00022490"/>
    </source>
</evidence>
<keyword evidence="6" id="KW-0677">Repeat</keyword>
<evidence type="ECO:0000256" key="7">
    <source>
        <dbReference type="ARBA" id="ARBA00022837"/>
    </source>
</evidence>
<dbReference type="GO" id="GO:0005509">
    <property type="term" value="F:calcium ion binding"/>
    <property type="evidence" value="ECO:0007669"/>
    <property type="project" value="InterPro"/>
</dbReference>
<evidence type="ECO:0000313" key="15">
    <source>
        <dbReference type="Proteomes" id="UP000071118"/>
    </source>
</evidence>
<evidence type="ECO:0000259" key="11">
    <source>
        <dbReference type="PROSITE" id="PS50222"/>
    </source>
</evidence>
<evidence type="ECO:0000256" key="2">
    <source>
        <dbReference type="ARBA" id="ARBA00005253"/>
    </source>
</evidence>
<accession>A0A077XEC4</accession>
<dbReference type="EMBL" id="LK022886">
    <property type="protein sequence ID" value="VTZ68637.1"/>
    <property type="molecule type" value="Genomic_DNA"/>
</dbReference>
<reference evidence="14" key="2">
    <citation type="submission" date="2014-05" db="EMBL/GenBank/DDBJ databases">
        <authorList>
            <person name="Aslett M.A."/>
            <person name="De Silva N."/>
        </authorList>
    </citation>
    <scope>NUCLEOTIDE SEQUENCE</scope>
    <source>
        <strain evidence="14">AS</strain>
    </source>
</reference>
<dbReference type="SMART" id="SM00054">
    <property type="entry name" value="EFh"/>
    <property type="match status" value="4"/>
</dbReference>
<evidence type="ECO:0000256" key="10">
    <source>
        <dbReference type="ARBA" id="ARBA00048679"/>
    </source>
</evidence>
<comment type="subcellular location">
    <subcellularLocation>
        <location evidence="1">Cytoplasm</location>
        <location evidence="1">Cytoskeleton</location>
    </subcellularLocation>
</comment>
<keyword evidence="8" id="KW-0206">Cytoskeleton</keyword>
<feature type="domain" description="EF-hand" evidence="11">
    <location>
        <begin position="87"/>
        <end position="122"/>
    </location>
</feature>
<evidence type="ECO:0000256" key="6">
    <source>
        <dbReference type="ARBA" id="ARBA00022737"/>
    </source>
</evidence>
<dbReference type="EMBL" id="LT608161">
    <property type="protein sequence ID" value="SCN60070.1"/>
    <property type="molecule type" value="Genomic_DNA"/>
</dbReference>
<keyword evidence="15" id="KW-1185">Reference proteome</keyword>
<dbReference type="Proteomes" id="UP000071118">
    <property type="component" value="Chromosome 9"/>
</dbReference>
<keyword evidence="7" id="KW-0106">Calcium</keyword>
<evidence type="ECO:0000313" key="12">
    <source>
        <dbReference type="EMBL" id="SCM21724.1"/>
    </source>
</evidence>
<dbReference type="PROSITE" id="PS50222">
    <property type="entry name" value="EF_HAND_2"/>
    <property type="match status" value="3"/>
</dbReference>
<dbReference type="PANTHER" id="PTHR23048">
    <property type="entry name" value="MYOSIN LIGHT CHAIN 1, 3"/>
    <property type="match status" value="1"/>
</dbReference>
<keyword evidence="5" id="KW-0479">Metal-binding</keyword>
<dbReference type="VEuPathDB" id="PlasmoDB:PCHAS_0902900"/>
<dbReference type="InterPro" id="IPR011992">
    <property type="entry name" value="EF-hand-dom_pair"/>
</dbReference>
<dbReference type="SUPFAM" id="SSF47473">
    <property type="entry name" value="EF-hand"/>
    <property type="match status" value="1"/>
</dbReference>
<evidence type="ECO:0000313" key="16">
    <source>
        <dbReference type="Proteomes" id="UP000195489"/>
    </source>
</evidence>
<evidence type="ECO:0000256" key="8">
    <source>
        <dbReference type="ARBA" id="ARBA00023212"/>
    </source>
</evidence>
<evidence type="ECO:0000313" key="13">
    <source>
        <dbReference type="EMBL" id="SCN60070.1"/>
    </source>
</evidence>
<dbReference type="EMBL" id="LT608175">
    <property type="protein sequence ID" value="SCM21724.1"/>
    <property type="molecule type" value="Genomic_DNA"/>
</dbReference>
<feature type="domain" description="EF-hand" evidence="11">
    <location>
        <begin position="14"/>
        <end position="49"/>
    </location>
</feature>
<feature type="domain" description="EF-hand" evidence="11">
    <location>
        <begin position="123"/>
        <end position="158"/>
    </location>
</feature>
<dbReference type="KEGG" id="pcb:PCHAS_0902900"/>
<evidence type="ECO:0000313" key="14">
    <source>
        <dbReference type="EMBL" id="VTZ68637.1"/>
    </source>
</evidence>
<dbReference type="PANTHER" id="PTHR23048:SF59">
    <property type="entry name" value="EF-HAND SUPERFAMILY PROTEIN"/>
    <property type="match status" value="1"/>
</dbReference>
<dbReference type="InterPro" id="IPR018247">
    <property type="entry name" value="EF_Hand_1_Ca_BS"/>
</dbReference>
<dbReference type="GO" id="GO:0016460">
    <property type="term" value="C:myosin II complex"/>
    <property type="evidence" value="ECO:0007669"/>
    <property type="project" value="TreeGrafter"/>
</dbReference>